<dbReference type="PANTHER" id="PTHR30160:SF1">
    <property type="entry name" value="LIPOPOLYSACCHARIDE 1,2-N-ACETYLGLUCOSAMINETRANSFERASE-RELATED"/>
    <property type="match status" value="1"/>
</dbReference>
<dbReference type="CDD" id="cd03789">
    <property type="entry name" value="GT9_LPS_heptosyltransferase"/>
    <property type="match status" value="1"/>
</dbReference>
<dbReference type="GO" id="GO:0008713">
    <property type="term" value="F:ADP-heptose-lipopolysaccharide heptosyltransferase activity"/>
    <property type="evidence" value="ECO:0007669"/>
    <property type="project" value="TreeGrafter"/>
</dbReference>
<dbReference type="InterPro" id="IPR051199">
    <property type="entry name" value="LPS_LOS_Heptosyltrfase"/>
</dbReference>
<protein>
    <submittedName>
        <fullName evidence="3">LPS biosynthesis glycosyltransferase</fullName>
    </submittedName>
</protein>
<dbReference type="InterPro" id="IPR002201">
    <property type="entry name" value="Glyco_trans_9"/>
</dbReference>
<dbReference type="AlphaFoldDB" id="A0A2N8KMD1"/>
<dbReference type="Proteomes" id="UP000235994">
    <property type="component" value="Unassembled WGS sequence"/>
</dbReference>
<sequence>MTPLLDPASPPASIAVFRALQLGDMLCAVPALRALRRAFPQAHVALVGLPGAREFCARFHAYVDELIEFPGIPAFPEQPARPQALPAFFRRMSRSGYDVALQMHGSGARSNPLVERLGARRWGGFVAEAAAEIPGQRLAWPDGLPEPRRYLALLRHLGLPAEDDGLEFPIGEADRNEARRLLREHALDPARLVLMHVGARLPSRRWPLERYAQVAQALAGQSWQVALTGTEAERGMTAELRRRAGVPLADLCGATALGGLAALVAGCRLLVCNDTGISHVAAAVGARSVVIACGSDAARWAPLDRRRHAVLAADAPCRPCAYETCPIGHPCALAVSVPQVLACARAQLGRVEP</sequence>
<dbReference type="Gene3D" id="3.40.50.2000">
    <property type="entry name" value="Glycogen Phosphorylase B"/>
    <property type="match status" value="2"/>
</dbReference>
<comment type="caution">
    <text evidence="3">The sequence shown here is derived from an EMBL/GenBank/DDBJ whole genome shotgun (WGS) entry which is preliminary data.</text>
</comment>
<reference evidence="3 4" key="1">
    <citation type="submission" date="2018-01" db="EMBL/GenBank/DDBJ databases">
        <title>The draft genome of an aniline degradation strain ANB-1.</title>
        <authorList>
            <person name="Zhang L."/>
            <person name="Jiang J."/>
        </authorList>
    </citation>
    <scope>NUCLEOTIDE SEQUENCE [LARGE SCALE GENOMIC DNA]</scope>
    <source>
        <strain evidence="3 4">ANB-1</strain>
    </source>
</reference>
<proteinExistence type="predicted"/>
<dbReference type="PANTHER" id="PTHR30160">
    <property type="entry name" value="TETRAACYLDISACCHARIDE 4'-KINASE-RELATED"/>
    <property type="match status" value="1"/>
</dbReference>
<gene>
    <name evidence="3" type="ORF">C1I89_10565</name>
</gene>
<keyword evidence="1" id="KW-0328">Glycosyltransferase</keyword>
<dbReference type="EMBL" id="POQS01000002">
    <property type="protein sequence ID" value="PND34612.1"/>
    <property type="molecule type" value="Genomic_DNA"/>
</dbReference>
<evidence type="ECO:0000313" key="4">
    <source>
        <dbReference type="Proteomes" id="UP000235994"/>
    </source>
</evidence>
<dbReference type="GO" id="GO:0009244">
    <property type="term" value="P:lipopolysaccharide core region biosynthetic process"/>
    <property type="evidence" value="ECO:0007669"/>
    <property type="project" value="TreeGrafter"/>
</dbReference>
<dbReference type="RefSeq" id="WP_102772671.1">
    <property type="nucleotide sequence ID" value="NZ_POQS01000002.1"/>
</dbReference>
<dbReference type="SUPFAM" id="SSF53756">
    <property type="entry name" value="UDP-Glycosyltransferase/glycogen phosphorylase"/>
    <property type="match status" value="1"/>
</dbReference>
<dbReference type="Pfam" id="PF01075">
    <property type="entry name" value="Glyco_transf_9"/>
    <property type="match status" value="1"/>
</dbReference>
<keyword evidence="4" id="KW-1185">Reference proteome</keyword>
<name>A0A2N8KMD1_9BURK</name>
<organism evidence="3 4">
    <name type="scientific">Achromobacter pulmonis</name>
    <dbReference type="NCBI Taxonomy" id="1389932"/>
    <lineage>
        <taxon>Bacteria</taxon>
        <taxon>Pseudomonadati</taxon>
        <taxon>Pseudomonadota</taxon>
        <taxon>Betaproteobacteria</taxon>
        <taxon>Burkholderiales</taxon>
        <taxon>Alcaligenaceae</taxon>
        <taxon>Achromobacter</taxon>
    </lineage>
</organism>
<evidence type="ECO:0000313" key="3">
    <source>
        <dbReference type="EMBL" id="PND34612.1"/>
    </source>
</evidence>
<evidence type="ECO:0000256" key="2">
    <source>
        <dbReference type="ARBA" id="ARBA00022679"/>
    </source>
</evidence>
<dbReference type="GO" id="GO:0005829">
    <property type="term" value="C:cytosol"/>
    <property type="evidence" value="ECO:0007669"/>
    <property type="project" value="TreeGrafter"/>
</dbReference>
<evidence type="ECO:0000256" key="1">
    <source>
        <dbReference type="ARBA" id="ARBA00022676"/>
    </source>
</evidence>
<keyword evidence="2 3" id="KW-0808">Transferase</keyword>
<accession>A0A2N8KMD1</accession>